<sequence>MTGRPSHGAAIGRPLPRREVRRLLEGGGRYLDDVTRPGLLHAAFVRSPHAHASILGIDVLSARLMPGVVAVLTAEEVDQVCAPWSGVLERPPGMRSPLQRPLARGRVTYQGEPVVVVVATSRARAEDGCDAVEIAYEPLPSVTDLAAACEAGAPCVHPEHPDNIAFHSVTTAGDAIAALAAGGLTVVEETLHFPGVTAVSMETRGVLADYDAAMKRLDVVWSAQAPFQMRDVVARCFGLAECDVNVVVPDVGGAFGLKLHVFPDEMAAVAASVLLGRPVKFVADRLESFMSDTQARRQIVQGRLAVDAQGRIRAMMVDIRAGIGAYSVYPRTSFLEPNQVSRLCGGPYLVPHYRAVATCMFLNTPPSGQLRGVGHPIACALTEALMDKAALALGLDPFEIRALNLVPADAFPHQSHGGFRFERLGQQAALETIRQVTAEARARVVAQRGAGGRKRLGLGIALFVELTSPGVGYYGLGGAHISSRETATVRLEPDGGVTVQVGITDQGQGIETVIAQVVADGVGVDVERVRVLHGGTSGAPFGGGAWASRGASLGGEAAWLAARALRHRILAVAAAALDRPDGTHALAIAHGLVVDGDGQTRASLADIARRVHYRPDTLPGHALESLTATETYLHEDFPYTFTNGAHAALVEVDEVTGEVRLAGFWVVADCGTVLNPLLADEQVRGAAVMGIGGALWEECLYSASGDLATATMADYFTPMAVELPDIVVVHMSTPTAQSQLGAKGAGESGIAGAQAAILNGVNAALAETGARLDTFPLTAERIWRALRARPAPIHPAPGTELVSDVT</sequence>
<dbReference type="Proteomes" id="UP000596427">
    <property type="component" value="Chromosome"/>
</dbReference>
<dbReference type="Pfam" id="PF20256">
    <property type="entry name" value="MoCoBD_2"/>
    <property type="match status" value="1"/>
</dbReference>
<dbReference type="InterPro" id="IPR008274">
    <property type="entry name" value="AldOxase/xan_DH_MoCoBD1"/>
</dbReference>
<evidence type="ECO:0000256" key="1">
    <source>
        <dbReference type="ARBA" id="ARBA00022505"/>
    </source>
</evidence>
<accession>A0A974PPM7</accession>
<dbReference type="InterPro" id="IPR036856">
    <property type="entry name" value="Ald_Oxase/Xan_DH_a/b_sf"/>
</dbReference>
<evidence type="ECO:0000313" key="4">
    <source>
        <dbReference type="EMBL" id="QRG07024.1"/>
    </source>
</evidence>
<dbReference type="AlphaFoldDB" id="A0A974PPM7"/>
<protein>
    <submittedName>
        <fullName evidence="4">Xanthine dehydrogenase family protein molybdopterin-binding subunit</fullName>
    </submittedName>
</protein>
<dbReference type="SUPFAM" id="SSF54665">
    <property type="entry name" value="CO dehydrogenase molybdoprotein N-domain-like"/>
    <property type="match status" value="1"/>
</dbReference>
<evidence type="ECO:0000259" key="3">
    <source>
        <dbReference type="SMART" id="SM01008"/>
    </source>
</evidence>
<reference evidence="4 5" key="1">
    <citation type="submission" date="2020-10" db="EMBL/GenBank/DDBJ databases">
        <title>Degradation of 1,4-Dioxane by Xanthobacter sp. YN2, via a Novel Group-2 Soluble Di-Iron Monooxygenase.</title>
        <authorList>
            <person name="Ma F."/>
            <person name="Wang Y."/>
            <person name="Yang J."/>
            <person name="Guo H."/>
            <person name="Su D."/>
            <person name="Yu L."/>
        </authorList>
    </citation>
    <scope>NUCLEOTIDE SEQUENCE [LARGE SCALE GENOMIC DNA]</scope>
    <source>
        <strain evidence="4 5">YN2</strain>
    </source>
</reference>
<dbReference type="Pfam" id="PF02738">
    <property type="entry name" value="MoCoBD_1"/>
    <property type="match status" value="1"/>
</dbReference>
<dbReference type="SUPFAM" id="SSF56003">
    <property type="entry name" value="Molybdenum cofactor-binding domain"/>
    <property type="match status" value="1"/>
</dbReference>
<dbReference type="EMBL" id="CP063362">
    <property type="protein sequence ID" value="QRG07024.1"/>
    <property type="molecule type" value="Genomic_DNA"/>
</dbReference>
<keyword evidence="1" id="KW-0500">Molybdenum</keyword>
<evidence type="ECO:0000256" key="2">
    <source>
        <dbReference type="ARBA" id="ARBA00023002"/>
    </source>
</evidence>
<dbReference type="InterPro" id="IPR046867">
    <property type="entry name" value="AldOxase/xan_DH_MoCoBD2"/>
</dbReference>
<dbReference type="InterPro" id="IPR037165">
    <property type="entry name" value="AldOxase/xan_DH_Mopterin-bd_sf"/>
</dbReference>
<keyword evidence="2" id="KW-0560">Oxidoreductase</keyword>
<dbReference type="KEGG" id="xdi:EZH22_00775"/>
<evidence type="ECO:0000313" key="5">
    <source>
        <dbReference type="Proteomes" id="UP000596427"/>
    </source>
</evidence>
<dbReference type="GO" id="GO:0005506">
    <property type="term" value="F:iron ion binding"/>
    <property type="evidence" value="ECO:0007669"/>
    <property type="project" value="InterPro"/>
</dbReference>
<dbReference type="Pfam" id="PF01315">
    <property type="entry name" value="Ald_Xan_dh_C"/>
    <property type="match status" value="1"/>
</dbReference>
<organism evidence="4 5">
    <name type="scientific">Xanthobacter dioxanivorans</name>
    <dbReference type="NCBI Taxonomy" id="2528964"/>
    <lineage>
        <taxon>Bacteria</taxon>
        <taxon>Pseudomonadati</taxon>
        <taxon>Pseudomonadota</taxon>
        <taxon>Alphaproteobacteria</taxon>
        <taxon>Hyphomicrobiales</taxon>
        <taxon>Xanthobacteraceae</taxon>
        <taxon>Xanthobacter</taxon>
    </lineage>
</organism>
<dbReference type="RefSeq" id="WP_203193933.1">
    <property type="nucleotide sequence ID" value="NZ_CP063362.1"/>
</dbReference>
<name>A0A974PPM7_9HYPH</name>
<dbReference type="InterPro" id="IPR016208">
    <property type="entry name" value="Ald_Oxase/xanthine_DH-like"/>
</dbReference>
<dbReference type="PANTHER" id="PTHR11908:SF132">
    <property type="entry name" value="ALDEHYDE OXIDASE 1-RELATED"/>
    <property type="match status" value="1"/>
</dbReference>
<dbReference type="Gene3D" id="3.90.1170.50">
    <property type="entry name" value="Aldehyde oxidase/xanthine dehydrogenase, a/b hammerhead"/>
    <property type="match status" value="1"/>
</dbReference>
<dbReference type="PANTHER" id="PTHR11908">
    <property type="entry name" value="XANTHINE DEHYDROGENASE"/>
    <property type="match status" value="1"/>
</dbReference>
<dbReference type="InterPro" id="IPR000674">
    <property type="entry name" value="Ald_Oxase/Xan_DH_a/b"/>
</dbReference>
<dbReference type="Gene3D" id="3.30.365.10">
    <property type="entry name" value="Aldehyde oxidase/xanthine dehydrogenase, molybdopterin binding domain"/>
    <property type="match status" value="4"/>
</dbReference>
<keyword evidence="5" id="KW-1185">Reference proteome</keyword>
<dbReference type="GO" id="GO:0016491">
    <property type="term" value="F:oxidoreductase activity"/>
    <property type="evidence" value="ECO:0007669"/>
    <property type="project" value="UniProtKB-KW"/>
</dbReference>
<proteinExistence type="predicted"/>
<dbReference type="SMART" id="SM01008">
    <property type="entry name" value="Ald_Xan_dh_C"/>
    <property type="match status" value="1"/>
</dbReference>
<feature type="domain" description="Aldehyde oxidase/xanthine dehydrogenase a/b hammerhead" evidence="3">
    <location>
        <begin position="25"/>
        <end position="140"/>
    </location>
</feature>
<gene>
    <name evidence="4" type="ORF">EZH22_00775</name>
</gene>